<keyword evidence="5" id="KW-0732">Signal</keyword>
<keyword evidence="1 4" id="KW-0560">Oxidoreductase</keyword>
<dbReference type="GO" id="GO:0033744">
    <property type="term" value="F:L-methionine:thioredoxin-disulfide S-oxidoreductase activity"/>
    <property type="evidence" value="ECO:0007669"/>
    <property type="project" value="RHEA"/>
</dbReference>
<dbReference type="SUPFAM" id="SSF55068">
    <property type="entry name" value="Peptide methionine sulfoxide reductase"/>
    <property type="match status" value="1"/>
</dbReference>
<keyword evidence="8" id="KW-1185">Reference proteome</keyword>
<protein>
    <recommendedName>
        <fullName evidence="4">Peptide methionine sulfoxide reductase MsrA</fullName>
        <shortName evidence="4">Protein-methionine-S-oxide reductase</shortName>
        <ecNumber evidence="4">1.8.4.11</ecNumber>
    </recommendedName>
    <alternativeName>
        <fullName evidence="4">Peptide-methionine (S)-S-oxide reductase</fullName>
        <shortName evidence="4">Peptide Met(O) reductase</shortName>
    </alternativeName>
</protein>
<dbReference type="RefSeq" id="WP_145358385.1">
    <property type="nucleotide sequence ID" value="NZ_CP036265.1"/>
</dbReference>
<dbReference type="AlphaFoldDB" id="A0A517P810"/>
<dbReference type="PANTHER" id="PTHR43774">
    <property type="entry name" value="PEPTIDE METHIONINE SULFOXIDE REDUCTASE"/>
    <property type="match status" value="1"/>
</dbReference>
<comment type="catalytic activity">
    <reaction evidence="2 4">
        <text>L-methionyl-[protein] + [thioredoxin]-disulfide + H2O = L-methionyl-(S)-S-oxide-[protein] + [thioredoxin]-dithiol</text>
        <dbReference type="Rhea" id="RHEA:14217"/>
        <dbReference type="Rhea" id="RHEA-COMP:10698"/>
        <dbReference type="Rhea" id="RHEA-COMP:10700"/>
        <dbReference type="Rhea" id="RHEA-COMP:12313"/>
        <dbReference type="Rhea" id="RHEA-COMP:12315"/>
        <dbReference type="ChEBI" id="CHEBI:15377"/>
        <dbReference type="ChEBI" id="CHEBI:16044"/>
        <dbReference type="ChEBI" id="CHEBI:29950"/>
        <dbReference type="ChEBI" id="CHEBI:44120"/>
        <dbReference type="ChEBI" id="CHEBI:50058"/>
        <dbReference type="EC" id="1.8.4.11"/>
    </reaction>
</comment>
<evidence type="ECO:0000256" key="3">
    <source>
        <dbReference type="ARBA" id="ARBA00048782"/>
    </source>
</evidence>
<feature type="signal peptide" evidence="5">
    <location>
        <begin position="1"/>
        <end position="32"/>
    </location>
</feature>
<evidence type="ECO:0000259" key="6">
    <source>
        <dbReference type="Pfam" id="PF01625"/>
    </source>
</evidence>
<dbReference type="EC" id="1.8.4.11" evidence="4"/>
<dbReference type="KEGG" id="acaf:CA12_15940"/>
<dbReference type="GO" id="GO:0008113">
    <property type="term" value="F:peptide-methionine (S)-S-oxide reductase activity"/>
    <property type="evidence" value="ECO:0007669"/>
    <property type="project" value="UniProtKB-UniRule"/>
</dbReference>
<dbReference type="PANTHER" id="PTHR43774:SF1">
    <property type="entry name" value="PEPTIDE METHIONINE SULFOXIDE REDUCTASE MSRA 2"/>
    <property type="match status" value="1"/>
</dbReference>
<gene>
    <name evidence="7" type="primary">msrA_2</name>
    <name evidence="4" type="synonym">msrA</name>
    <name evidence="7" type="ORF">CA12_15940</name>
</gene>
<evidence type="ECO:0000313" key="8">
    <source>
        <dbReference type="Proteomes" id="UP000318741"/>
    </source>
</evidence>
<dbReference type="HAMAP" id="MF_01401">
    <property type="entry name" value="MsrA"/>
    <property type="match status" value="1"/>
</dbReference>
<feature type="active site" evidence="4">
    <location>
        <position position="61"/>
    </location>
</feature>
<proteinExistence type="inferred from homology"/>
<dbReference type="OrthoDB" id="4174719at2"/>
<evidence type="ECO:0000256" key="5">
    <source>
        <dbReference type="SAM" id="SignalP"/>
    </source>
</evidence>
<dbReference type="InterPro" id="IPR002569">
    <property type="entry name" value="Met_Sox_Rdtase_MsrA_dom"/>
</dbReference>
<dbReference type="NCBIfam" id="TIGR00401">
    <property type="entry name" value="msrA"/>
    <property type="match status" value="1"/>
</dbReference>
<feature type="chain" id="PRO_5022072005" description="Peptide methionine sulfoxide reductase MsrA" evidence="5">
    <location>
        <begin position="33"/>
        <end position="243"/>
    </location>
</feature>
<reference evidence="7 8" key="1">
    <citation type="submission" date="2019-02" db="EMBL/GenBank/DDBJ databases">
        <title>Deep-cultivation of Planctomycetes and their phenomic and genomic characterization uncovers novel biology.</title>
        <authorList>
            <person name="Wiegand S."/>
            <person name="Jogler M."/>
            <person name="Boedeker C."/>
            <person name="Pinto D."/>
            <person name="Vollmers J."/>
            <person name="Rivas-Marin E."/>
            <person name="Kohn T."/>
            <person name="Peeters S.H."/>
            <person name="Heuer A."/>
            <person name="Rast P."/>
            <person name="Oberbeckmann S."/>
            <person name="Bunk B."/>
            <person name="Jeske O."/>
            <person name="Meyerdierks A."/>
            <person name="Storesund J.E."/>
            <person name="Kallscheuer N."/>
            <person name="Luecker S."/>
            <person name="Lage O.M."/>
            <person name="Pohl T."/>
            <person name="Merkel B.J."/>
            <person name="Hornburger P."/>
            <person name="Mueller R.-W."/>
            <person name="Bruemmer F."/>
            <person name="Labrenz M."/>
            <person name="Spormann A.M."/>
            <person name="Op den Camp H."/>
            <person name="Overmann J."/>
            <person name="Amann R."/>
            <person name="Jetten M.S.M."/>
            <person name="Mascher T."/>
            <person name="Medema M.H."/>
            <person name="Devos D.P."/>
            <person name="Kaster A.-K."/>
            <person name="Ovreas L."/>
            <person name="Rohde M."/>
            <person name="Galperin M.Y."/>
            <person name="Jogler C."/>
        </authorList>
    </citation>
    <scope>NUCLEOTIDE SEQUENCE [LARGE SCALE GENOMIC DNA]</scope>
    <source>
        <strain evidence="7 8">CA12</strain>
    </source>
</reference>
<comment type="catalytic activity">
    <reaction evidence="3 4">
        <text>[thioredoxin]-disulfide + L-methionine + H2O = L-methionine (S)-S-oxide + [thioredoxin]-dithiol</text>
        <dbReference type="Rhea" id="RHEA:19993"/>
        <dbReference type="Rhea" id="RHEA-COMP:10698"/>
        <dbReference type="Rhea" id="RHEA-COMP:10700"/>
        <dbReference type="ChEBI" id="CHEBI:15377"/>
        <dbReference type="ChEBI" id="CHEBI:29950"/>
        <dbReference type="ChEBI" id="CHEBI:50058"/>
        <dbReference type="ChEBI" id="CHEBI:57844"/>
        <dbReference type="ChEBI" id="CHEBI:58772"/>
        <dbReference type="EC" id="1.8.4.11"/>
    </reaction>
</comment>
<name>A0A517P810_9PLAN</name>
<evidence type="ECO:0000256" key="4">
    <source>
        <dbReference type="HAMAP-Rule" id="MF_01401"/>
    </source>
</evidence>
<evidence type="ECO:0000313" key="7">
    <source>
        <dbReference type="EMBL" id="QDT15509.1"/>
    </source>
</evidence>
<dbReference type="EMBL" id="CP036265">
    <property type="protein sequence ID" value="QDT15509.1"/>
    <property type="molecule type" value="Genomic_DNA"/>
</dbReference>
<dbReference type="InterPro" id="IPR036509">
    <property type="entry name" value="Met_Sox_Rdtase_MsrA_sf"/>
</dbReference>
<dbReference type="Pfam" id="PF01625">
    <property type="entry name" value="PMSR"/>
    <property type="match status" value="1"/>
</dbReference>
<organism evidence="7 8">
    <name type="scientific">Alienimonas californiensis</name>
    <dbReference type="NCBI Taxonomy" id="2527989"/>
    <lineage>
        <taxon>Bacteria</taxon>
        <taxon>Pseudomonadati</taxon>
        <taxon>Planctomycetota</taxon>
        <taxon>Planctomycetia</taxon>
        <taxon>Planctomycetales</taxon>
        <taxon>Planctomycetaceae</taxon>
        <taxon>Alienimonas</taxon>
    </lineage>
</organism>
<evidence type="ECO:0000256" key="2">
    <source>
        <dbReference type="ARBA" id="ARBA00047806"/>
    </source>
</evidence>
<evidence type="ECO:0000256" key="1">
    <source>
        <dbReference type="ARBA" id="ARBA00023002"/>
    </source>
</evidence>
<sequence length="243" mass="26234" precursor="true">MTALACSARRLPILSAAALAAAALAWAPAASAVQPPLPTADAAEGTGEQDGRASAIFAGGCFWCMESPFDKLDGVISTTSGYTAGRLEDPTYYQVTTGRTGHTEAIKVVYDPQKVSYETLLNVFWRNVDPFQQNRQFVDRGNQYRTGVYYTPEQKAAAEASLKQVQQRFDRKVATELAEAGPFYEAEAYHQDFYKTNPARYNAYAASCGRVEGLNKIWGEEAGGASIIQEHNAKAAAGTPAAE</sequence>
<feature type="domain" description="Peptide methionine sulphoxide reductase MsrA" evidence="6">
    <location>
        <begin position="55"/>
        <end position="202"/>
    </location>
</feature>
<comment type="similarity">
    <text evidence="4">Belongs to the MsrA Met sulfoxide reductase family.</text>
</comment>
<comment type="function">
    <text evidence="4">Has an important function as a repair enzyme for proteins that have been inactivated by oxidation. Catalyzes the reversible oxidation-reduction of methionine sulfoxide in proteins to methionine.</text>
</comment>
<dbReference type="Gene3D" id="3.30.1060.10">
    <property type="entry name" value="Peptide methionine sulphoxide reductase MsrA"/>
    <property type="match status" value="1"/>
</dbReference>
<accession>A0A517P810</accession>
<dbReference type="Proteomes" id="UP000318741">
    <property type="component" value="Chromosome"/>
</dbReference>